<evidence type="ECO:0000313" key="16">
    <source>
        <dbReference type="Proteomes" id="UP000239997"/>
    </source>
</evidence>
<evidence type="ECO:0000256" key="8">
    <source>
        <dbReference type="PROSITE-ProRule" id="PRU01360"/>
    </source>
</evidence>
<accession>A0A084JWG4</accession>
<dbReference type="InterPro" id="IPR012910">
    <property type="entry name" value="Plug_dom"/>
</dbReference>
<dbReference type="GO" id="GO:0015344">
    <property type="term" value="F:siderophore uptake transmembrane transporter activity"/>
    <property type="evidence" value="ECO:0007669"/>
    <property type="project" value="TreeGrafter"/>
</dbReference>
<evidence type="ECO:0000259" key="12">
    <source>
        <dbReference type="Pfam" id="PF07715"/>
    </source>
</evidence>
<keyword evidence="13" id="KW-0675">Receptor</keyword>
<dbReference type="PROSITE" id="PS52016">
    <property type="entry name" value="TONB_DEPENDENT_REC_3"/>
    <property type="match status" value="1"/>
</dbReference>
<dbReference type="CDD" id="cd01347">
    <property type="entry name" value="ligand_gated_channel"/>
    <property type="match status" value="1"/>
</dbReference>
<evidence type="ECO:0000313" key="15">
    <source>
        <dbReference type="Proteomes" id="UP000028531"/>
    </source>
</evidence>
<feature type="domain" description="TonB-dependent receptor-like beta-barrel" evidence="11">
    <location>
        <begin position="227"/>
        <end position="627"/>
    </location>
</feature>
<evidence type="ECO:0000256" key="5">
    <source>
        <dbReference type="ARBA" id="ARBA00023077"/>
    </source>
</evidence>
<evidence type="ECO:0000256" key="3">
    <source>
        <dbReference type="ARBA" id="ARBA00022452"/>
    </source>
</evidence>
<comment type="caution">
    <text evidence="13">The sequence shown here is derived from an EMBL/GenBank/DDBJ whole genome shotgun (WGS) entry which is preliminary data.</text>
</comment>
<dbReference type="InterPro" id="IPR036942">
    <property type="entry name" value="Beta-barrel_TonB_sf"/>
</dbReference>
<dbReference type="Proteomes" id="UP000028531">
    <property type="component" value="Unassembled WGS sequence"/>
</dbReference>
<dbReference type="PANTHER" id="PTHR30069">
    <property type="entry name" value="TONB-DEPENDENT OUTER MEMBRANE RECEPTOR"/>
    <property type="match status" value="1"/>
</dbReference>
<evidence type="ECO:0000256" key="4">
    <source>
        <dbReference type="ARBA" id="ARBA00022692"/>
    </source>
</evidence>
<feature type="chain" id="PRO_5001777685" evidence="10">
    <location>
        <begin position="23"/>
        <end position="653"/>
    </location>
</feature>
<feature type="signal peptide" evidence="10">
    <location>
        <begin position="1"/>
        <end position="22"/>
    </location>
</feature>
<dbReference type="GO" id="GO:0009279">
    <property type="term" value="C:cell outer membrane"/>
    <property type="evidence" value="ECO:0007669"/>
    <property type="project" value="UniProtKB-SubCell"/>
</dbReference>
<keyword evidence="3 8" id="KW-1134">Transmembrane beta strand</keyword>
<comment type="similarity">
    <text evidence="8 9">Belongs to the TonB-dependent receptor family.</text>
</comment>
<dbReference type="GO" id="GO:0044718">
    <property type="term" value="P:siderophore transmembrane transport"/>
    <property type="evidence" value="ECO:0007669"/>
    <property type="project" value="TreeGrafter"/>
</dbReference>
<dbReference type="InterPro" id="IPR037066">
    <property type="entry name" value="Plug_dom_sf"/>
</dbReference>
<evidence type="ECO:0000256" key="7">
    <source>
        <dbReference type="ARBA" id="ARBA00023237"/>
    </source>
</evidence>
<keyword evidence="4 8" id="KW-0812">Transmembrane</keyword>
<dbReference type="Pfam" id="PF00593">
    <property type="entry name" value="TonB_dep_Rec_b-barrel"/>
    <property type="match status" value="1"/>
</dbReference>
<reference evidence="13 15" key="1">
    <citation type="submission" date="2014-07" db="EMBL/GenBank/DDBJ databases">
        <title>Draft genome sequence of Nonlabens ulvanivorans, an ulvan degrading bacterium.</title>
        <authorList>
            <person name="Kopel M."/>
            <person name="Helbert W."/>
            <person name="Henrissat B."/>
            <person name="Doniger T."/>
            <person name="Banin E."/>
        </authorList>
    </citation>
    <scope>NUCLEOTIDE SEQUENCE [LARGE SCALE GENOMIC DNA]</scope>
    <source>
        <strain evidence="13 15">PLR</strain>
    </source>
</reference>
<organism evidence="13 15">
    <name type="scientific">Nonlabens ulvanivorans</name>
    <name type="common">Persicivirga ulvanivorans</name>
    <dbReference type="NCBI Taxonomy" id="906888"/>
    <lineage>
        <taxon>Bacteria</taxon>
        <taxon>Pseudomonadati</taxon>
        <taxon>Bacteroidota</taxon>
        <taxon>Flavobacteriia</taxon>
        <taxon>Flavobacteriales</taxon>
        <taxon>Flavobacteriaceae</taxon>
        <taxon>Nonlabens</taxon>
    </lineage>
</organism>
<evidence type="ECO:0000256" key="10">
    <source>
        <dbReference type="SAM" id="SignalP"/>
    </source>
</evidence>
<dbReference type="RefSeq" id="WP_036585054.1">
    <property type="nucleotide sequence ID" value="NZ_JPJI01000032.1"/>
</dbReference>
<dbReference type="AlphaFoldDB" id="A0A084JWG4"/>
<name>A0A084JWG4_NONUL</name>
<dbReference type="OrthoDB" id="9758472at2"/>
<dbReference type="Proteomes" id="UP000239997">
    <property type="component" value="Unassembled WGS sequence"/>
</dbReference>
<sequence>MNKKIIAMSAMMVAAVSGIAQVDSTATKLDQVLISADSKFELTRKDSGKPVIKITRADIEAQSAASLADLLNQYAGIEMNGARSNAGQNLGYFVRGGSTRQVAFLIDGAQVSDASNISNEFDIRLVDLNQIEEIEILKGAASTLYGANASTAVIDIKLRKSPVTGVRVTVASFIGTNKSVEQANNGPDEFTNSVQLQGTAKNGLTYGVGFNHQATNGGLSAAEAADGASPNESDDFNRVNLLGRIGYDNREDFKISSYLSFDEYTAEFDDFTLVDANNETYSRQVRWGTNVNWKYSKKGEIVYTDVSTHTRRDTRSSFPSLYNADGYSLDLYNKYTFDLGKESSLKTILGFNFRTDRYEDFSIPFGSSSFEQNADKDDVNAQIYDPYLNVVYISDFGLNVNAGARYNKHSNYDGQVVYNLNPSYRFDLGKSTFKVYGSYSTAYITPSLFQLYAAGFGNDELEPEENTTLEAGLSWTKGKSTVTVSAFQRDENNLVQFVTIDPVNFISQYQNVEEELTAKGIEVSGQTTLFDKLMLTANYSFIERNDQSLLRRIPKHKVNASARVEAIARGFITLRYQYNDDRGDSFFNSNTFTNDAVVLSSYHTVDLDLTYGLKNVPATFFAGINNVTDTDFQELFGYQTRGRTYKVGVRYQF</sequence>
<dbReference type="EMBL" id="JPJI01000032">
    <property type="protein sequence ID" value="KEZ93298.1"/>
    <property type="molecule type" value="Genomic_DNA"/>
</dbReference>
<reference evidence="14 16" key="2">
    <citation type="submission" date="2018-03" db="EMBL/GenBank/DDBJ databases">
        <title>Genomic Encyclopedia of Archaeal and Bacterial Type Strains, Phase II (KMG-II): from individual species to whole genera.</title>
        <authorList>
            <person name="Goeker M."/>
        </authorList>
    </citation>
    <scope>NUCLEOTIDE SEQUENCE [LARGE SCALE GENOMIC DNA]</scope>
    <source>
        <strain evidence="14 16">DSM 22727</strain>
    </source>
</reference>
<keyword evidence="10" id="KW-0732">Signal</keyword>
<keyword evidence="5 9" id="KW-0798">TonB box</keyword>
<dbReference type="Gene3D" id="2.40.170.20">
    <property type="entry name" value="TonB-dependent receptor, beta-barrel domain"/>
    <property type="match status" value="1"/>
</dbReference>
<keyword evidence="2 8" id="KW-0813">Transport</keyword>
<dbReference type="EMBL" id="PVNA01000003">
    <property type="protein sequence ID" value="PRX13578.1"/>
    <property type="molecule type" value="Genomic_DNA"/>
</dbReference>
<dbReference type="Pfam" id="PF07715">
    <property type="entry name" value="Plug"/>
    <property type="match status" value="1"/>
</dbReference>
<comment type="subcellular location">
    <subcellularLocation>
        <location evidence="1 8">Cell outer membrane</location>
        <topology evidence="1 8">Multi-pass membrane protein</topology>
    </subcellularLocation>
</comment>
<evidence type="ECO:0000256" key="6">
    <source>
        <dbReference type="ARBA" id="ARBA00023136"/>
    </source>
</evidence>
<dbReference type="Gene3D" id="2.170.130.10">
    <property type="entry name" value="TonB-dependent receptor, plug domain"/>
    <property type="match status" value="1"/>
</dbReference>
<evidence type="ECO:0000259" key="11">
    <source>
        <dbReference type="Pfam" id="PF00593"/>
    </source>
</evidence>
<dbReference type="InterPro" id="IPR039426">
    <property type="entry name" value="TonB-dep_rcpt-like"/>
</dbReference>
<evidence type="ECO:0000256" key="2">
    <source>
        <dbReference type="ARBA" id="ARBA00022448"/>
    </source>
</evidence>
<evidence type="ECO:0000256" key="9">
    <source>
        <dbReference type="RuleBase" id="RU003357"/>
    </source>
</evidence>
<keyword evidence="16" id="KW-1185">Reference proteome</keyword>
<evidence type="ECO:0000313" key="14">
    <source>
        <dbReference type="EMBL" id="PRX13578.1"/>
    </source>
</evidence>
<dbReference type="SUPFAM" id="SSF56935">
    <property type="entry name" value="Porins"/>
    <property type="match status" value="1"/>
</dbReference>
<evidence type="ECO:0000256" key="1">
    <source>
        <dbReference type="ARBA" id="ARBA00004571"/>
    </source>
</evidence>
<gene>
    <name evidence="13" type="ORF">IL45_14370</name>
    <name evidence="14" type="ORF">LY02_01821</name>
</gene>
<keyword evidence="7 8" id="KW-0998">Cell outer membrane</keyword>
<dbReference type="PANTHER" id="PTHR30069:SF27">
    <property type="entry name" value="BLL4766 PROTEIN"/>
    <property type="match status" value="1"/>
</dbReference>
<protein>
    <submittedName>
        <fullName evidence="13">TonB-dependent receptor</fullName>
    </submittedName>
    <submittedName>
        <fullName evidence="14">Vitamin B12 transporter</fullName>
    </submittedName>
</protein>
<proteinExistence type="inferred from homology"/>
<keyword evidence="6 8" id="KW-0472">Membrane</keyword>
<dbReference type="InterPro" id="IPR000531">
    <property type="entry name" value="Beta-barrel_TonB"/>
</dbReference>
<feature type="domain" description="TonB-dependent receptor plug" evidence="12">
    <location>
        <begin position="45"/>
        <end position="152"/>
    </location>
</feature>
<evidence type="ECO:0000313" key="13">
    <source>
        <dbReference type="EMBL" id="KEZ93298.1"/>
    </source>
</evidence>